<keyword evidence="3 6" id="KW-0812">Transmembrane</keyword>
<keyword evidence="5 7" id="KW-0472">Membrane</keyword>
<feature type="transmembrane region" description="Helical" evidence="7">
    <location>
        <begin position="121"/>
        <end position="137"/>
    </location>
</feature>
<dbReference type="NCBIfam" id="TIGR01972">
    <property type="entry name" value="NDH_I_M"/>
    <property type="match status" value="1"/>
</dbReference>
<evidence type="ECO:0000256" key="6">
    <source>
        <dbReference type="RuleBase" id="RU000320"/>
    </source>
</evidence>
<feature type="transmembrane region" description="Helical" evidence="7">
    <location>
        <begin position="377"/>
        <end position="400"/>
    </location>
</feature>
<dbReference type="EMBL" id="JAUHTR010000004">
    <property type="protein sequence ID" value="MDN4524819.1"/>
    <property type="molecule type" value="Genomic_DNA"/>
</dbReference>
<dbReference type="PRINTS" id="PR01437">
    <property type="entry name" value="NUOXDRDTASE4"/>
</dbReference>
<dbReference type="InterPro" id="IPR001750">
    <property type="entry name" value="ND/Mrp_TM"/>
</dbReference>
<comment type="similarity">
    <text evidence="2">Belongs to the complex I subunit 4 family.</text>
</comment>
<feature type="transmembrane region" description="Helical" evidence="7">
    <location>
        <begin position="347"/>
        <end position="365"/>
    </location>
</feature>
<dbReference type="EC" id="1.6.5.-" evidence="9"/>
<evidence type="ECO:0000256" key="5">
    <source>
        <dbReference type="ARBA" id="ARBA00023136"/>
    </source>
</evidence>
<feature type="transmembrane region" description="Helical" evidence="7">
    <location>
        <begin position="32"/>
        <end position="52"/>
    </location>
</feature>
<evidence type="ECO:0000313" key="9">
    <source>
        <dbReference type="EMBL" id="MDN4524819.1"/>
    </source>
</evidence>
<evidence type="ECO:0000259" key="8">
    <source>
        <dbReference type="Pfam" id="PF00361"/>
    </source>
</evidence>
<organism evidence="9 10">
    <name type="scientific">Fictibacillus fluitans</name>
    <dbReference type="NCBI Taxonomy" id="3058422"/>
    <lineage>
        <taxon>Bacteria</taxon>
        <taxon>Bacillati</taxon>
        <taxon>Bacillota</taxon>
        <taxon>Bacilli</taxon>
        <taxon>Bacillales</taxon>
        <taxon>Fictibacillaceae</taxon>
        <taxon>Fictibacillus</taxon>
    </lineage>
</organism>
<dbReference type="InterPro" id="IPR010227">
    <property type="entry name" value="NADH_Q_OxRdtase_chainM/4"/>
</dbReference>
<dbReference type="PANTHER" id="PTHR43507">
    <property type="entry name" value="NADH-UBIQUINONE OXIDOREDUCTASE CHAIN 4"/>
    <property type="match status" value="1"/>
</dbReference>
<reference evidence="9" key="1">
    <citation type="submission" date="2023-07" db="EMBL/GenBank/DDBJ databases">
        <title>Fictibacillus sp. isolated from freshwater pond.</title>
        <authorList>
            <person name="Kirdat K."/>
            <person name="Bhat A."/>
            <person name="Mourya A."/>
            <person name="Yadav A."/>
        </authorList>
    </citation>
    <scope>NUCLEOTIDE SEQUENCE</scope>
    <source>
        <strain evidence="9">NE201</strain>
    </source>
</reference>
<evidence type="ECO:0000313" key="10">
    <source>
        <dbReference type="Proteomes" id="UP001172721"/>
    </source>
</evidence>
<feature type="transmembrane region" description="Helical" evidence="7">
    <location>
        <begin position="466"/>
        <end position="484"/>
    </location>
</feature>
<keyword evidence="4 7" id="KW-1133">Transmembrane helix</keyword>
<dbReference type="GO" id="GO:0016491">
    <property type="term" value="F:oxidoreductase activity"/>
    <property type="evidence" value="ECO:0007669"/>
    <property type="project" value="UniProtKB-KW"/>
</dbReference>
<evidence type="ECO:0000256" key="1">
    <source>
        <dbReference type="ARBA" id="ARBA00004651"/>
    </source>
</evidence>
<feature type="transmembrane region" description="Helical" evidence="7">
    <location>
        <begin position="143"/>
        <end position="162"/>
    </location>
</feature>
<gene>
    <name evidence="9" type="ORF">QYB97_10050</name>
</gene>
<feature type="domain" description="NADH:quinone oxidoreductase/Mrp antiporter transmembrane" evidence="8">
    <location>
        <begin position="138"/>
        <end position="426"/>
    </location>
</feature>
<comment type="subcellular location">
    <subcellularLocation>
        <location evidence="1">Cell membrane</location>
        <topology evidence="1">Multi-pass membrane protein</topology>
    </subcellularLocation>
    <subcellularLocation>
        <location evidence="6">Membrane</location>
        <topology evidence="6">Multi-pass membrane protein</topology>
    </subcellularLocation>
</comment>
<evidence type="ECO:0000256" key="4">
    <source>
        <dbReference type="ARBA" id="ARBA00022989"/>
    </source>
</evidence>
<feature type="transmembrane region" description="Helical" evidence="7">
    <location>
        <begin position="316"/>
        <end position="335"/>
    </location>
</feature>
<feature type="transmembrane region" description="Helical" evidence="7">
    <location>
        <begin position="288"/>
        <end position="309"/>
    </location>
</feature>
<feature type="transmembrane region" description="Helical" evidence="7">
    <location>
        <begin position="174"/>
        <end position="194"/>
    </location>
</feature>
<sequence>MNHLLSLLVFSPLAGILAVSFLSWENERAIRLAGLFGTLLPLLIVLIAAAGFQSSVSDLQMTEQANWISYTLEGLNGRMQLNIDYELGVNGLSLVLLILTSVVSVLAALASWNMKNASKSYFIFFLILELGMLGVFASQNLFLFFIFFEITLIPMFFLIGKWGYADREKAAYSFLIYNGIGSAILLIVFVALFMKTGTMNYVELAKILASPDGAGAAGSTFRLTVLISLLIAFGIKLPIFPLHTWMLRVHVQAPPPVVMLHSGILLKIGAYGLFTFGMGFFPEEFKKLGVLIAVLGVINLLYGAFLAIVQTDLKKVLAYSSVSHMGIVLIGLAAMNEAGVKGAIFQLVSHGLISALLFFLIGVLYERSGSSDIQDFGGLAAAMPITAGVLLAGGLASLGLPGMSGFISEFLAFVGLFETMPVIAAVGALGIILTAVYILRAVLAVTFGPQKEAHSAFKDLTVLEKIPAFVLLALVLFIGVYPEILSKSLTAVLDTILLGLRG</sequence>
<keyword evidence="10" id="KW-1185">Reference proteome</keyword>
<feature type="transmembrane region" description="Helical" evidence="7">
    <location>
        <begin position="87"/>
        <end position="109"/>
    </location>
</feature>
<dbReference type="RefSeq" id="WP_301165863.1">
    <property type="nucleotide sequence ID" value="NZ_JAUHTR010000004.1"/>
</dbReference>
<evidence type="ECO:0000256" key="2">
    <source>
        <dbReference type="ARBA" id="ARBA00009025"/>
    </source>
</evidence>
<evidence type="ECO:0000256" key="3">
    <source>
        <dbReference type="ARBA" id="ARBA00022692"/>
    </source>
</evidence>
<name>A0ABT8HVM3_9BACL</name>
<feature type="transmembrane region" description="Helical" evidence="7">
    <location>
        <begin position="420"/>
        <end position="445"/>
    </location>
</feature>
<evidence type="ECO:0000256" key="7">
    <source>
        <dbReference type="SAM" id="Phobius"/>
    </source>
</evidence>
<dbReference type="InterPro" id="IPR003918">
    <property type="entry name" value="NADH_UbQ_OxRdtase"/>
</dbReference>
<protein>
    <submittedName>
        <fullName evidence="9">NADH-quinone oxidoreductase subunit M</fullName>
        <ecNumber evidence="9">1.6.5.-</ecNumber>
    </submittedName>
</protein>
<keyword evidence="9" id="KW-0560">Oxidoreductase</keyword>
<feature type="transmembrane region" description="Helical" evidence="7">
    <location>
        <begin position="258"/>
        <end position="282"/>
    </location>
</feature>
<dbReference type="Pfam" id="PF00361">
    <property type="entry name" value="Proton_antipo_M"/>
    <property type="match status" value="1"/>
</dbReference>
<feature type="transmembrane region" description="Helical" evidence="7">
    <location>
        <begin position="214"/>
        <end position="237"/>
    </location>
</feature>
<proteinExistence type="inferred from homology"/>
<dbReference type="Proteomes" id="UP001172721">
    <property type="component" value="Unassembled WGS sequence"/>
</dbReference>
<comment type="caution">
    <text evidence="9">The sequence shown here is derived from an EMBL/GenBank/DDBJ whole genome shotgun (WGS) entry which is preliminary data.</text>
</comment>
<dbReference type="PANTHER" id="PTHR43507:SF1">
    <property type="entry name" value="NADH-UBIQUINONE OXIDOREDUCTASE CHAIN 4"/>
    <property type="match status" value="1"/>
</dbReference>
<accession>A0ABT8HVM3</accession>
<feature type="transmembrane region" description="Helical" evidence="7">
    <location>
        <begin position="6"/>
        <end position="25"/>
    </location>
</feature>